<dbReference type="GO" id="GO:0045277">
    <property type="term" value="C:respiratory chain complex IV"/>
    <property type="evidence" value="ECO:0007669"/>
    <property type="project" value="InterPro"/>
</dbReference>
<dbReference type="Ensembl" id="ENSXETT00000122522">
    <property type="protein sequence ID" value="ENSXETP00000107357"/>
    <property type="gene ID" value="ENSXETG00000041410"/>
</dbReference>
<keyword evidence="7 9" id="KW-0496">Mitochondrion</keyword>
<keyword evidence="6 9" id="KW-1133">Transmembrane helix</keyword>
<dbReference type="UniPathway" id="UPA00705"/>
<dbReference type="Pfam" id="PF02936">
    <property type="entry name" value="COX4"/>
    <property type="match status" value="1"/>
</dbReference>
<dbReference type="Gene3D" id="1.10.442.10">
    <property type="entry name" value="Cytochrome c oxidase subunit IV"/>
    <property type="match status" value="1"/>
</dbReference>
<dbReference type="SUPFAM" id="SSF81406">
    <property type="entry name" value="Mitochondrial cytochrome c oxidase subunit IV"/>
    <property type="match status" value="1"/>
</dbReference>
<comment type="similarity">
    <text evidence="3 9">Belongs to the cytochrome c oxidase IV family.</text>
</comment>
<dbReference type="GO" id="GO:0005743">
    <property type="term" value="C:mitochondrial inner membrane"/>
    <property type="evidence" value="ECO:0007669"/>
    <property type="project" value="UniProtKB-SubCell"/>
</dbReference>
<comment type="pathway">
    <text evidence="2 9">Energy metabolism; oxidative phosphorylation.</text>
</comment>
<dbReference type="CDD" id="cd00922">
    <property type="entry name" value="Cyt_c_Oxidase_IV"/>
    <property type="match status" value="1"/>
</dbReference>
<evidence type="ECO:0000256" key="8">
    <source>
        <dbReference type="ARBA" id="ARBA00023136"/>
    </source>
</evidence>
<evidence type="ECO:0000256" key="2">
    <source>
        <dbReference type="ARBA" id="ARBA00004673"/>
    </source>
</evidence>
<evidence type="ECO:0000256" key="5">
    <source>
        <dbReference type="ARBA" id="ARBA00022792"/>
    </source>
</evidence>
<evidence type="ECO:0000256" key="1">
    <source>
        <dbReference type="ARBA" id="ARBA00004434"/>
    </source>
</evidence>
<reference evidence="10" key="1">
    <citation type="journal article" date="2010" name="Science">
        <title>The genome of the Western clawed frog Xenopus tropicalis.</title>
        <authorList>
            <person name="Hellsten U."/>
            <person name="Harland R.M."/>
            <person name="Gilchrist M.J."/>
            <person name="Hendrix D."/>
            <person name="Jurka J."/>
            <person name="Kapitonov V."/>
            <person name="Ovcharenko I."/>
            <person name="Putnam N.H."/>
            <person name="Shu S."/>
            <person name="Taher L."/>
            <person name="Blitz I.L."/>
            <person name="Blumberg B."/>
            <person name="Dichmann D.S."/>
            <person name="Dubchak I."/>
            <person name="Amaya E."/>
            <person name="Detter J.C."/>
            <person name="Fletcher R."/>
            <person name="Gerhard D.S."/>
            <person name="Goodstein D."/>
            <person name="Graves T."/>
            <person name="Grigoriev I.V."/>
            <person name="Grimwood J."/>
            <person name="Kawashima T."/>
            <person name="Lindquist E."/>
            <person name="Lucas S.M."/>
            <person name="Mead P.E."/>
            <person name="Mitros T."/>
            <person name="Ogino H."/>
            <person name="Ohta Y."/>
            <person name="Poliakov A.V."/>
            <person name="Pollet N."/>
            <person name="Robert J."/>
            <person name="Salamov A."/>
            <person name="Sater A.K."/>
            <person name="Schmutz J."/>
            <person name="Terry A."/>
            <person name="Vize P.D."/>
            <person name="Warren W.C."/>
            <person name="Wells D."/>
            <person name="Wills A."/>
            <person name="Wilson R.K."/>
            <person name="Zimmerman L.B."/>
            <person name="Zorn A.M."/>
            <person name="Grainger R."/>
            <person name="Grammer T."/>
            <person name="Khokha M.K."/>
            <person name="Richardson P.M."/>
            <person name="Rokhsar D.S."/>
        </authorList>
    </citation>
    <scope>NUCLEOTIDE SEQUENCE [LARGE SCALE GENOMIC DNA]</scope>
    <source>
        <strain evidence="10">Nigerian</strain>
    </source>
</reference>
<evidence type="ECO:0000256" key="7">
    <source>
        <dbReference type="ARBA" id="ARBA00023128"/>
    </source>
</evidence>
<accession>A0A803JHI7</accession>
<dbReference type="GeneTree" id="ENSGT00390000002407"/>
<evidence type="ECO:0000256" key="3">
    <source>
        <dbReference type="ARBA" id="ARBA00008135"/>
    </source>
</evidence>
<protein>
    <recommendedName>
        <fullName evidence="9">Cytochrome c oxidase subunit 4</fullName>
    </recommendedName>
</protein>
<dbReference type="FunFam" id="1.10.442.10:FF:000001">
    <property type="entry name" value="Cytochrome c oxidase subunit 4 isoform 1"/>
    <property type="match status" value="1"/>
</dbReference>
<comment type="subunit">
    <text evidence="9">Component of the cytochrome c oxidase (complex IV, CIV), a multisubunit enzyme composed of 14 subunits.</text>
</comment>
<name>A0A803JHI7_XENTR</name>
<proteinExistence type="inferred from homology"/>
<feature type="transmembrane region" description="Helical" evidence="9">
    <location>
        <begin position="107"/>
        <end position="125"/>
    </location>
</feature>
<comment type="function">
    <text evidence="9">Component of the cytochrome c oxidase, the last enzyme in the mitochondrial electron transport chain which drives oxidative phosphorylation.</text>
</comment>
<dbReference type="PANTHER" id="PTHR10707">
    <property type="entry name" value="CYTOCHROME C OXIDASE SUBUNIT IV"/>
    <property type="match status" value="1"/>
</dbReference>
<comment type="subcellular location">
    <subcellularLocation>
        <location evidence="1 9">Mitochondrion inner membrane</location>
        <topology evidence="1 9">Single-pass membrane protein</topology>
    </subcellularLocation>
</comment>
<dbReference type="InParanoid" id="A0A803JHI7"/>
<dbReference type="AlphaFoldDB" id="A0A803JHI7"/>
<dbReference type="PANTHER" id="PTHR10707:SF16">
    <property type="entry name" value="CYTOCHROME C OXIDASE SUBUNIT 4"/>
    <property type="match status" value="1"/>
</dbReference>
<organism evidence="10">
    <name type="scientific">Xenopus tropicalis</name>
    <name type="common">Western clawed frog</name>
    <name type="synonym">Silurana tropicalis</name>
    <dbReference type="NCBI Taxonomy" id="8364"/>
    <lineage>
        <taxon>Eukaryota</taxon>
        <taxon>Metazoa</taxon>
        <taxon>Chordata</taxon>
        <taxon>Craniata</taxon>
        <taxon>Vertebrata</taxon>
        <taxon>Euteleostomi</taxon>
        <taxon>Amphibia</taxon>
        <taxon>Batrachia</taxon>
        <taxon>Anura</taxon>
        <taxon>Pipoidea</taxon>
        <taxon>Pipidae</taxon>
        <taxon>Xenopodinae</taxon>
        <taxon>Xenopus</taxon>
        <taxon>Silurana</taxon>
    </lineage>
</organism>
<dbReference type="GO" id="GO:0006123">
    <property type="term" value="P:mitochondrial electron transport, cytochrome c to oxygen"/>
    <property type="evidence" value="ECO:0007669"/>
    <property type="project" value="InterPro"/>
</dbReference>
<evidence type="ECO:0000256" key="6">
    <source>
        <dbReference type="ARBA" id="ARBA00022989"/>
    </source>
</evidence>
<dbReference type="InterPro" id="IPR013288">
    <property type="entry name" value="Cyt_c_oxidase_su4"/>
</dbReference>
<keyword evidence="8 9" id="KW-0472">Membrane</keyword>
<evidence type="ECO:0000256" key="9">
    <source>
        <dbReference type="RuleBase" id="RU367145"/>
    </source>
</evidence>
<dbReference type="InterPro" id="IPR004203">
    <property type="entry name" value="Cyt_c_oxidase_su4_fam"/>
</dbReference>
<sequence>MLPALRLRSALLPRTRLLGATSVRAAHGHEGQVSRPDGSELLYYDHRVFPLPDIPYQTDLSSQQGALKDKERGPWKQLSQEDKISLYRIKFNKTYAEMNRPSNEWKTVFGTIFIFFGLTGLIVWWQRVYVYPPQPHTLADEWKAMQARRMVGMGDTNDAEQLPLYIPLIPVPRSLPG</sequence>
<keyword evidence="4 9" id="KW-0812">Transmembrane</keyword>
<keyword evidence="5 9" id="KW-0999">Mitochondrion inner membrane</keyword>
<dbReference type="PRINTS" id="PR01873">
    <property type="entry name" value="CYTCOXIDASE4"/>
</dbReference>
<dbReference type="InterPro" id="IPR036639">
    <property type="entry name" value="Cyt_c_oxidase_su4_sf"/>
</dbReference>
<reference evidence="10" key="2">
    <citation type="submission" date="2021-03" db="UniProtKB">
        <authorList>
            <consortium name="Ensembl"/>
        </authorList>
    </citation>
    <scope>IDENTIFICATION</scope>
</reference>
<evidence type="ECO:0000313" key="10">
    <source>
        <dbReference type="Ensembl" id="ENSXETP00000107357"/>
    </source>
</evidence>
<evidence type="ECO:0000256" key="4">
    <source>
        <dbReference type="ARBA" id="ARBA00022692"/>
    </source>
</evidence>